<dbReference type="Proteomes" id="UP001204015">
    <property type="component" value="Unassembled WGS sequence"/>
</dbReference>
<accession>A0ABT1BZ20</accession>
<evidence type="ECO:0000313" key="11">
    <source>
        <dbReference type="EMBL" id="MCO6025473.1"/>
    </source>
</evidence>
<feature type="transmembrane region" description="Helical" evidence="9">
    <location>
        <begin position="86"/>
        <end position="106"/>
    </location>
</feature>
<feature type="transmembrane region" description="Helical" evidence="9">
    <location>
        <begin position="274"/>
        <end position="296"/>
    </location>
</feature>
<organism evidence="11 12">
    <name type="scientific">Segatella cerevisiae</name>
    <dbReference type="NCBI Taxonomy" id="2053716"/>
    <lineage>
        <taxon>Bacteria</taxon>
        <taxon>Pseudomonadati</taxon>
        <taxon>Bacteroidota</taxon>
        <taxon>Bacteroidia</taxon>
        <taxon>Bacteroidales</taxon>
        <taxon>Prevotellaceae</taxon>
        <taxon>Segatella</taxon>
    </lineage>
</organism>
<feature type="transmembrane region" description="Helical" evidence="9">
    <location>
        <begin position="6"/>
        <end position="27"/>
    </location>
</feature>
<evidence type="ECO:0000256" key="2">
    <source>
        <dbReference type="ARBA" id="ARBA00022475"/>
    </source>
</evidence>
<evidence type="ECO:0000313" key="12">
    <source>
        <dbReference type="Proteomes" id="UP001204015"/>
    </source>
</evidence>
<evidence type="ECO:0000256" key="4">
    <source>
        <dbReference type="ARBA" id="ARBA00022679"/>
    </source>
</evidence>
<evidence type="ECO:0000256" key="1">
    <source>
        <dbReference type="ARBA" id="ARBA00004651"/>
    </source>
</evidence>
<dbReference type="PANTHER" id="PTHR33908:SF3">
    <property type="entry name" value="UNDECAPRENYL PHOSPHATE-ALPHA-4-AMINO-4-DEOXY-L-ARABINOSE ARABINOSYL TRANSFERASE"/>
    <property type="match status" value="1"/>
</dbReference>
<reference evidence="11 12" key="1">
    <citation type="submission" date="2022-06" db="EMBL/GenBank/DDBJ databases">
        <title>A taxonomic note on the genus Prevotella: Description of four novel genera and emended description of the genera Hallella and Xylanibacter.</title>
        <authorList>
            <person name="Hitch T.C.A."/>
        </authorList>
    </citation>
    <scope>NUCLEOTIDE SEQUENCE [LARGE SCALE GENOMIC DNA]</scope>
    <source>
        <strain evidence="11 12">DSM 100619</strain>
    </source>
</reference>
<keyword evidence="2" id="KW-1003">Cell membrane</keyword>
<feature type="domain" description="ArnT-like N-terminal" evidence="10">
    <location>
        <begin position="34"/>
        <end position="250"/>
    </location>
</feature>
<evidence type="ECO:0000256" key="9">
    <source>
        <dbReference type="SAM" id="Phobius"/>
    </source>
</evidence>
<dbReference type="EMBL" id="JAMXLY010000019">
    <property type="protein sequence ID" value="MCO6025473.1"/>
    <property type="molecule type" value="Genomic_DNA"/>
</dbReference>
<feature type="transmembrane region" description="Helical" evidence="9">
    <location>
        <begin position="112"/>
        <end position="130"/>
    </location>
</feature>
<name>A0ABT1BZ20_9BACT</name>
<keyword evidence="6 9" id="KW-1133">Transmembrane helix</keyword>
<evidence type="ECO:0000256" key="8">
    <source>
        <dbReference type="SAM" id="MobiDB-lite"/>
    </source>
</evidence>
<feature type="region of interest" description="Disordered" evidence="8">
    <location>
        <begin position="505"/>
        <end position="529"/>
    </location>
</feature>
<feature type="transmembrane region" description="Helical" evidence="9">
    <location>
        <begin position="308"/>
        <end position="326"/>
    </location>
</feature>
<feature type="compositionally biased region" description="Basic residues" evidence="8">
    <location>
        <begin position="516"/>
        <end position="529"/>
    </location>
</feature>
<feature type="transmembrane region" description="Helical" evidence="9">
    <location>
        <begin position="363"/>
        <end position="380"/>
    </location>
</feature>
<evidence type="ECO:0000259" key="10">
    <source>
        <dbReference type="Pfam" id="PF02366"/>
    </source>
</evidence>
<comment type="subcellular location">
    <subcellularLocation>
        <location evidence="1">Cell membrane</location>
        <topology evidence="1">Multi-pass membrane protein</topology>
    </subcellularLocation>
</comment>
<evidence type="ECO:0000256" key="3">
    <source>
        <dbReference type="ARBA" id="ARBA00022676"/>
    </source>
</evidence>
<dbReference type="GO" id="GO:0016757">
    <property type="term" value="F:glycosyltransferase activity"/>
    <property type="evidence" value="ECO:0007669"/>
    <property type="project" value="UniProtKB-KW"/>
</dbReference>
<dbReference type="RefSeq" id="WP_252760832.1">
    <property type="nucleotide sequence ID" value="NZ_JAMXLY010000019.1"/>
</dbReference>
<evidence type="ECO:0000256" key="7">
    <source>
        <dbReference type="ARBA" id="ARBA00023136"/>
    </source>
</evidence>
<keyword evidence="7 9" id="KW-0472">Membrane</keyword>
<protein>
    <submittedName>
        <fullName evidence="11">Glycosyltransferase family 39 protein</fullName>
        <ecNumber evidence="11">2.4.-.-</ecNumber>
    </submittedName>
</protein>
<comment type="caution">
    <text evidence="11">The sequence shown here is derived from an EMBL/GenBank/DDBJ whole genome shotgun (WGS) entry which is preliminary data.</text>
</comment>
<proteinExistence type="predicted"/>
<dbReference type="PANTHER" id="PTHR33908">
    <property type="entry name" value="MANNOSYLTRANSFERASE YKCB-RELATED"/>
    <property type="match status" value="1"/>
</dbReference>
<dbReference type="EC" id="2.4.-.-" evidence="11"/>
<keyword evidence="5 9" id="KW-0812">Transmembrane</keyword>
<keyword evidence="12" id="KW-1185">Reference proteome</keyword>
<dbReference type="InterPro" id="IPR050297">
    <property type="entry name" value="LipidA_mod_glycosyltrf_83"/>
</dbReference>
<gene>
    <name evidence="11" type="ORF">NG821_06395</name>
</gene>
<evidence type="ECO:0000256" key="5">
    <source>
        <dbReference type="ARBA" id="ARBA00022692"/>
    </source>
</evidence>
<feature type="transmembrane region" description="Helical" evidence="9">
    <location>
        <begin position="227"/>
        <end position="245"/>
    </location>
</feature>
<feature type="transmembrane region" description="Helical" evidence="9">
    <location>
        <begin position="332"/>
        <end position="351"/>
    </location>
</feature>
<sequence length="529" mass="61037">MKSRNTVLFALLIILSVTTFFINRGALPTDIMESRNIVTAREMVSDGNWLVPTMNGELRLEKPPLPTWVAGAVEMIAPGSLSAQRFAPAVMGLIWTLFLFLTARYLTRRDDFAVNTVLVFITLYNVVLMGRSATWDIYCHAFMMGAIYFLMRGFYDDDHGFYEEDRGFYDSGLVHQHKWRWFLLAGLFMGLSFESKGPVSLYALLLPFILVVICLRRPHMKGKWGPLIVAILITLVLGGWWYAYLLTYHSEAVEYVIHKESSAWSGHNVRPWYYYWRFFLEGGLWAPFILLSLAVPFWQKRLEQPRKYFFVVLWMLLQLVLLSCMPEKKMRYLLPMAPTIAMSVAFVLMWLETESRHKNLTKGFVWTYAALFFIAELFFLQPVGKMFGNPEAHSINAVSQISTLKHVPFYHNAKEPLRIELVYEANRKILPMNLSDSIEVMSSLPLAVVSQKPIAQEMPVSILKHLDVVKIGYYDDNKHPKKDRHYSSAFLNYVTLLKKKMDTTPKKAINPPVTGKKGRSILHSAYPRK</sequence>
<evidence type="ECO:0000256" key="6">
    <source>
        <dbReference type="ARBA" id="ARBA00022989"/>
    </source>
</evidence>
<dbReference type="Pfam" id="PF02366">
    <property type="entry name" value="PMT"/>
    <property type="match status" value="1"/>
</dbReference>
<feature type="transmembrane region" description="Helical" evidence="9">
    <location>
        <begin position="199"/>
        <end position="215"/>
    </location>
</feature>
<keyword evidence="3 11" id="KW-0328">Glycosyltransferase</keyword>
<keyword evidence="4 11" id="KW-0808">Transferase</keyword>
<dbReference type="InterPro" id="IPR003342">
    <property type="entry name" value="ArnT-like_N"/>
</dbReference>